<name>A0A6L2M014_TANCI</name>
<evidence type="ECO:0000313" key="2">
    <source>
        <dbReference type="EMBL" id="GEU66547.1"/>
    </source>
</evidence>
<feature type="region of interest" description="Disordered" evidence="1">
    <location>
        <begin position="795"/>
        <end position="868"/>
    </location>
</feature>
<dbReference type="PANTHER" id="PTHR11439">
    <property type="entry name" value="GAG-POL-RELATED RETROTRANSPOSON"/>
    <property type="match status" value="1"/>
</dbReference>
<feature type="region of interest" description="Disordered" evidence="1">
    <location>
        <begin position="367"/>
        <end position="544"/>
    </location>
</feature>
<protein>
    <recommendedName>
        <fullName evidence="3">Retrovirus-related Pol polyprotein from transposon TNT 1-94</fullName>
    </recommendedName>
</protein>
<dbReference type="AlphaFoldDB" id="A0A6L2M014"/>
<feature type="compositionally biased region" description="Polar residues" evidence="1">
    <location>
        <begin position="381"/>
        <end position="390"/>
    </location>
</feature>
<evidence type="ECO:0008006" key="3">
    <source>
        <dbReference type="Google" id="ProtNLM"/>
    </source>
</evidence>
<feature type="compositionally biased region" description="Acidic residues" evidence="1">
    <location>
        <begin position="423"/>
        <end position="465"/>
    </location>
</feature>
<dbReference type="EMBL" id="BKCJ010005403">
    <property type="protein sequence ID" value="GEU66547.1"/>
    <property type="molecule type" value="Genomic_DNA"/>
</dbReference>
<comment type="caution">
    <text evidence="2">The sequence shown here is derived from an EMBL/GenBank/DDBJ whole genome shotgun (WGS) entry which is preliminary data.</text>
</comment>
<feature type="compositionally biased region" description="Polar residues" evidence="1">
    <location>
        <begin position="826"/>
        <end position="840"/>
    </location>
</feature>
<feature type="compositionally biased region" description="Acidic residues" evidence="1">
    <location>
        <begin position="510"/>
        <end position="520"/>
    </location>
</feature>
<dbReference type="CDD" id="cd09272">
    <property type="entry name" value="RNase_HI_RT_Ty1"/>
    <property type="match status" value="1"/>
</dbReference>
<proteinExistence type="predicted"/>
<gene>
    <name evidence="2" type="ORF">Tci_038525</name>
</gene>
<dbReference type="PANTHER" id="PTHR11439:SF483">
    <property type="entry name" value="PEPTIDE SYNTHASE GLIP-LIKE, PUTATIVE (AFU_ORTHOLOGUE AFUA_3G12920)-RELATED"/>
    <property type="match status" value="1"/>
</dbReference>
<feature type="compositionally biased region" description="Basic and acidic residues" evidence="1">
    <location>
        <begin position="521"/>
        <end position="533"/>
    </location>
</feature>
<sequence>MVEKSKLDEDKDGKAVDPSHYRGMIGTLLYLTASRPDLQFAICMYAWYQARPTEKHDSSIALTVFTDADHAGCQDTHRSTSGSLQFLRERLISWSSKRQKSAAISSMEAEYIALSGCCAQILWMRSQLTDYKLGFNKIPMYCDNKSDIALCCNNVQHFRSKHIDIRYHFIKEQFYGYAVNWESARDVYSKRRIIAVTEFLIMEWHDYKHLDWISVRRDDDQIYKFKEGDFKWLRLQDIEDMLLLLVQGKLSNLTVEERLAFNVSLRMTMDTTIDQQVAMDEALVPYAQRLRIGRSNFRLLSNIKSKESTLQLIYDVLDDYMFSTIKLVSRHQNTQHFGALLPIELTNKEIRNSNAYKEYYAIATGAAPPKPKASVRKTRSSSDTSITPPTVATDEGTGSIPGVLDVPTDESEEELSWNSMDDKGDDDEGKDGDDDEEDEGDDGEEGDGDDNDKDEDGEEGDDDNQEVERDDEKADEEEGGDDEQEDDEEEYDEETRDEGSFDPIPKTPEISDDEGNSEEDLGLKVDREEGHVGEEEEDELYRDVNINQGRGIQVTQEVKDSHVTLTPVNPDGQQQSSSVSSQFVTSILNPTLDAGMESIFETTSTSMAPPPISAPTLTSSTIATSTTRQQASLPPTTAPSTLIQDLPNFGSLFGFDNRLKTLEANFSKFRQMNPFVEAVSAIPEIVHRYMDQQMNEAVKVTVQIQFDRLHDATQRENDEFLETVDENIKKIIKEQVKEQVQIKLKKILIEKIEGNKSIQRSDEQRNLYKALVEAYESYKIILDTYEEIVTLKRRRDGDADKDEEPSAGPDRGSKRRRERKEPKSASAPTETATRSAGRSTHGSRSRQHHEWFSQQQKPPTPDRYWNKTLPATHGSIQPWISEVAKRTDSRSSFNELLDTPLDFSNFLMNRLRVDTLTLELLAGPTYELMKGSCKSLVELEYHLEEVYKATTNQLDWVNPEGEVPKSRKYTTSVTKTKAAYYGHIKWIEDLMSRTMWIQEPIDYDKHALWGVSHWGRKCQQFYGFAVNQESAHDVYSKRRIIAITELKIVEWHNYKHLDWITIRRDDDKLYKFKECDFKRLRIQDIKDIIVIQRRVEDLQLGVESYQKKLNLTRPDSYRTDVKRKEYSAYSNPRGFIYQNKDKRNRLMRIDELHKFSDGTLTDVRTTLDDHLKGIRMQCLPTSIWRKSDKDRAAAMIQAIDKMLKTKRIMRSLERFVGGRLYEGDLRILQRTI</sequence>
<reference evidence="2" key="1">
    <citation type="journal article" date="2019" name="Sci. Rep.">
        <title>Draft genome of Tanacetum cinerariifolium, the natural source of mosquito coil.</title>
        <authorList>
            <person name="Yamashiro T."/>
            <person name="Shiraishi A."/>
            <person name="Satake H."/>
            <person name="Nakayama K."/>
        </authorList>
    </citation>
    <scope>NUCLEOTIDE SEQUENCE</scope>
</reference>
<accession>A0A6L2M014</accession>
<evidence type="ECO:0000256" key="1">
    <source>
        <dbReference type="SAM" id="MobiDB-lite"/>
    </source>
</evidence>
<organism evidence="2">
    <name type="scientific">Tanacetum cinerariifolium</name>
    <name type="common">Dalmatian daisy</name>
    <name type="synonym">Chrysanthemum cinerariifolium</name>
    <dbReference type="NCBI Taxonomy" id="118510"/>
    <lineage>
        <taxon>Eukaryota</taxon>
        <taxon>Viridiplantae</taxon>
        <taxon>Streptophyta</taxon>
        <taxon>Embryophyta</taxon>
        <taxon>Tracheophyta</taxon>
        <taxon>Spermatophyta</taxon>
        <taxon>Magnoliopsida</taxon>
        <taxon>eudicotyledons</taxon>
        <taxon>Gunneridae</taxon>
        <taxon>Pentapetalae</taxon>
        <taxon>asterids</taxon>
        <taxon>campanulids</taxon>
        <taxon>Asterales</taxon>
        <taxon>Asteraceae</taxon>
        <taxon>Asteroideae</taxon>
        <taxon>Anthemideae</taxon>
        <taxon>Anthemidinae</taxon>
        <taxon>Tanacetum</taxon>
    </lineage>
</organism>
<feature type="compositionally biased region" description="Acidic residues" evidence="1">
    <location>
        <begin position="473"/>
        <end position="496"/>
    </location>
</feature>